<gene>
    <name evidence="2" type="ORF">BaRGS_00033253</name>
</gene>
<reference evidence="2 3" key="1">
    <citation type="journal article" date="2023" name="Sci. Data">
        <title>Genome assembly of the Korean intertidal mud-creeper Batillaria attramentaria.</title>
        <authorList>
            <person name="Patra A.K."/>
            <person name="Ho P.T."/>
            <person name="Jun S."/>
            <person name="Lee S.J."/>
            <person name="Kim Y."/>
            <person name="Won Y.J."/>
        </authorList>
    </citation>
    <scope>NUCLEOTIDE SEQUENCE [LARGE SCALE GENOMIC DNA]</scope>
    <source>
        <strain evidence="2">Wonlab-2016</strain>
    </source>
</reference>
<dbReference type="AlphaFoldDB" id="A0ABD0JKP1"/>
<evidence type="ECO:0000313" key="2">
    <source>
        <dbReference type="EMBL" id="KAK7475497.1"/>
    </source>
</evidence>
<name>A0ABD0JKP1_9CAEN</name>
<feature type="region of interest" description="Disordered" evidence="1">
    <location>
        <begin position="101"/>
        <end position="123"/>
    </location>
</feature>
<evidence type="ECO:0000256" key="1">
    <source>
        <dbReference type="SAM" id="MobiDB-lite"/>
    </source>
</evidence>
<comment type="caution">
    <text evidence="2">The sequence shown here is derived from an EMBL/GenBank/DDBJ whole genome shotgun (WGS) entry which is preliminary data.</text>
</comment>
<sequence>MSAGVRAQDNTQRMANKRLRSNLFRTFRGPVPVKLGLTTFRCRQPLAVTSRDSIRASRASTVPSPRCCVHILLHTDIPLLRVIPPFRNHEEGTQQQALLGLRMPSSCSSARAPAAGTRQTRGR</sequence>
<evidence type="ECO:0000313" key="3">
    <source>
        <dbReference type="Proteomes" id="UP001519460"/>
    </source>
</evidence>
<proteinExistence type="predicted"/>
<accession>A0ABD0JKP1</accession>
<dbReference type="EMBL" id="JACVVK020000404">
    <property type="protein sequence ID" value="KAK7475497.1"/>
    <property type="molecule type" value="Genomic_DNA"/>
</dbReference>
<organism evidence="2 3">
    <name type="scientific">Batillaria attramentaria</name>
    <dbReference type="NCBI Taxonomy" id="370345"/>
    <lineage>
        <taxon>Eukaryota</taxon>
        <taxon>Metazoa</taxon>
        <taxon>Spiralia</taxon>
        <taxon>Lophotrochozoa</taxon>
        <taxon>Mollusca</taxon>
        <taxon>Gastropoda</taxon>
        <taxon>Caenogastropoda</taxon>
        <taxon>Sorbeoconcha</taxon>
        <taxon>Cerithioidea</taxon>
        <taxon>Batillariidae</taxon>
        <taxon>Batillaria</taxon>
    </lineage>
</organism>
<feature type="compositionally biased region" description="Low complexity" evidence="1">
    <location>
        <begin position="104"/>
        <end position="115"/>
    </location>
</feature>
<protein>
    <submittedName>
        <fullName evidence="2">Uncharacterized protein</fullName>
    </submittedName>
</protein>
<dbReference type="Proteomes" id="UP001519460">
    <property type="component" value="Unassembled WGS sequence"/>
</dbReference>
<keyword evidence="3" id="KW-1185">Reference proteome</keyword>